<accession>A0ABR3MVD5</accession>
<dbReference type="EMBL" id="JAYMGO010000009">
    <property type="protein sequence ID" value="KAL1268616.1"/>
    <property type="molecule type" value="Genomic_DNA"/>
</dbReference>
<proteinExistence type="predicted"/>
<name>A0ABR3MVD5_9TELE</name>
<organism evidence="1 2">
    <name type="scientific">Cirrhinus molitorella</name>
    <name type="common">mud carp</name>
    <dbReference type="NCBI Taxonomy" id="172907"/>
    <lineage>
        <taxon>Eukaryota</taxon>
        <taxon>Metazoa</taxon>
        <taxon>Chordata</taxon>
        <taxon>Craniata</taxon>
        <taxon>Vertebrata</taxon>
        <taxon>Euteleostomi</taxon>
        <taxon>Actinopterygii</taxon>
        <taxon>Neopterygii</taxon>
        <taxon>Teleostei</taxon>
        <taxon>Ostariophysi</taxon>
        <taxon>Cypriniformes</taxon>
        <taxon>Cyprinidae</taxon>
        <taxon>Labeoninae</taxon>
        <taxon>Labeonini</taxon>
        <taxon>Cirrhinus</taxon>
    </lineage>
</organism>
<dbReference type="Proteomes" id="UP001558613">
    <property type="component" value="Unassembled WGS sequence"/>
</dbReference>
<protein>
    <submittedName>
        <fullName evidence="1">Uncharacterized protein</fullName>
    </submittedName>
</protein>
<sequence>MQKQFSNSLYCIHRLTCTHRLDLFNTQAHYRKLLPFQLQQIQLPSPQQGLLLPDLTTKEKSDVEVEQGQQFFWVQERTDDHVLLMSVPAEARERNRVDVETVIETVQPQVILERYQSRDAEKGSD</sequence>
<evidence type="ECO:0000313" key="1">
    <source>
        <dbReference type="EMBL" id="KAL1268616.1"/>
    </source>
</evidence>
<keyword evidence="2" id="KW-1185">Reference proteome</keyword>
<comment type="caution">
    <text evidence="1">The sequence shown here is derived from an EMBL/GenBank/DDBJ whole genome shotgun (WGS) entry which is preliminary data.</text>
</comment>
<gene>
    <name evidence="1" type="ORF">QQF64_033979</name>
</gene>
<reference evidence="1 2" key="1">
    <citation type="submission" date="2023-09" db="EMBL/GenBank/DDBJ databases">
        <authorList>
            <person name="Wang M."/>
        </authorList>
    </citation>
    <scope>NUCLEOTIDE SEQUENCE [LARGE SCALE GENOMIC DNA]</scope>
    <source>
        <strain evidence="1">GT-2023</strain>
        <tissue evidence="1">Liver</tissue>
    </source>
</reference>
<evidence type="ECO:0000313" key="2">
    <source>
        <dbReference type="Proteomes" id="UP001558613"/>
    </source>
</evidence>